<dbReference type="AlphaFoldDB" id="A0A1X1ZGN6"/>
<sequence length="68" mass="7802">MLAVLIDQDGAQSFHAFTPEWFDGSVPGERRRTRYRLPAHERTGPLPPAWQRRVEGRPLPSGQYNRAT</sequence>
<feature type="region of interest" description="Disordered" evidence="1">
    <location>
        <begin position="36"/>
        <end position="68"/>
    </location>
</feature>
<evidence type="ECO:0000313" key="3">
    <source>
        <dbReference type="Proteomes" id="UP000193781"/>
    </source>
</evidence>
<comment type="caution">
    <text evidence="2">The sequence shown here is derived from an EMBL/GenBank/DDBJ whole genome shotgun (WGS) entry which is preliminary data.</text>
</comment>
<reference evidence="2 3" key="1">
    <citation type="submission" date="2016-01" db="EMBL/GenBank/DDBJ databases">
        <title>The new phylogeny of the genus Mycobacterium.</title>
        <authorList>
            <person name="Tarcisio F."/>
            <person name="Conor M."/>
            <person name="Antonella G."/>
            <person name="Elisabetta G."/>
            <person name="Giulia F.S."/>
            <person name="Sara T."/>
            <person name="Anna F."/>
            <person name="Clotilde B."/>
            <person name="Roberto B."/>
            <person name="Veronica D.S."/>
            <person name="Fabio R."/>
            <person name="Monica P."/>
            <person name="Olivier J."/>
            <person name="Enrico T."/>
            <person name="Nicola S."/>
        </authorList>
    </citation>
    <scope>NUCLEOTIDE SEQUENCE [LARGE SCALE GENOMIC DNA]</scope>
    <source>
        <strain evidence="2 3">DSM 44803</strain>
    </source>
</reference>
<proteinExistence type="predicted"/>
<gene>
    <name evidence="2" type="ORF">AWC17_05165</name>
</gene>
<evidence type="ECO:0000256" key="1">
    <source>
        <dbReference type="SAM" id="MobiDB-lite"/>
    </source>
</evidence>
<protein>
    <submittedName>
        <fullName evidence="2">Uncharacterized protein</fullName>
    </submittedName>
</protein>
<dbReference type="EMBL" id="LQPH01000122">
    <property type="protein sequence ID" value="ORW22301.1"/>
    <property type="molecule type" value="Genomic_DNA"/>
</dbReference>
<evidence type="ECO:0000313" key="2">
    <source>
        <dbReference type="EMBL" id="ORW22301.1"/>
    </source>
</evidence>
<keyword evidence="3" id="KW-1185">Reference proteome</keyword>
<organism evidence="2 3">
    <name type="scientific">Mycobacterium nebraskense</name>
    <dbReference type="NCBI Taxonomy" id="244292"/>
    <lineage>
        <taxon>Bacteria</taxon>
        <taxon>Bacillati</taxon>
        <taxon>Actinomycetota</taxon>
        <taxon>Actinomycetes</taxon>
        <taxon>Mycobacteriales</taxon>
        <taxon>Mycobacteriaceae</taxon>
        <taxon>Mycobacterium</taxon>
    </lineage>
</organism>
<name>A0A1X1ZGN6_9MYCO</name>
<dbReference type="Proteomes" id="UP000193781">
    <property type="component" value="Unassembled WGS sequence"/>
</dbReference>
<accession>A0A1X1ZGN6</accession>